<dbReference type="Pfam" id="PF01863">
    <property type="entry name" value="YgjP-like"/>
    <property type="match status" value="2"/>
</dbReference>
<dbReference type="Proteomes" id="UP000004893">
    <property type="component" value="Unassembled WGS sequence"/>
</dbReference>
<sequence length="181" mass="21140">MIHEVNGIPVTIEYRKVKNINLYIKPPDGRILVTAPRQISTKRIMEFVNSKAGWIERARGRMLQAEQRQQEERGTGVTQEQLGIMLRNVEKYVDKWEPVMGVHAAGWTLRDMKTRWGSCSVDSGRIRLNRRLALYPEACLEYVIVHELCHLLEPSHNKRFKQLMDSFLPDWKERKKQLGTG</sequence>
<dbReference type="CDD" id="cd07344">
    <property type="entry name" value="M48_yhfN_like"/>
    <property type="match status" value="1"/>
</dbReference>
<dbReference type="STRING" id="553973.CLOHYLEM_07374"/>
<organism evidence="2 3">
    <name type="scientific">[Clostridium] hylemonae DSM 15053</name>
    <dbReference type="NCBI Taxonomy" id="553973"/>
    <lineage>
        <taxon>Bacteria</taxon>
        <taxon>Bacillati</taxon>
        <taxon>Bacillota</taxon>
        <taxon>Clostridia</taxon>
        <taxon>Lachnospirales</taxon>
        <taxon>Lachnospiraceae</taxon>
    </lineage>
</organism>
<reference evidence="2" key="2">
    <citation type="submission" date="2013-06" db="EMBL/GenBank/DDBJ databases">
        <title>Draft genome sequence of Clostridium hylemonae (DSM 15053).</title>
        <authorList>
            <person name="Sudarsanam P."/>
            <person name="Ley R."/>
            <person name="Guruge J."/>
            <person name="Turnbaugh P.J."/>
            <person name="Mahowald M."/>
            <person name="Liep D."/>
            <person name="Gordon J."/>
        </authorList>
    </citation>
    <scope>NUCLEOTIDE SEQUENCE</scope>
    <source>
        <strain evidence="2">DSM 15053</strain>
    </source>
</reference>
<proteinExistence type="predicted"/>
<feature type="domain" description="YgjP-like metallopeptidase" evidence="1">
    <location>
        <begin position="21"/>
        <end position="72"/>
    </location>
</feature>
<keyword evidence="3" id="KW-1185">Reference proteome</keyword>
<comment type="caution">
    <text evidence="2">The sequence shown here is derived from an EMBL/GenBank/DDBJ whole genome shotgun (WGS) entry which is preliminary data.</text>
</comment>
<evidence type="ECO:0000313" key="2">
    <source>
        <dbReference type="EMBL" id="EEG72372.1"/>
    </source>
</evidence>
<dbReference type="EMBL" id="ABYI02000041">
    <property type="protein sequence ID" value="EEG72372.1"/>
    <property type="molecule type" value="Genomic_DNA"/>
</dbReference>
<dbReference type="RefSeq" id="WP_006444719.1">
    <property type="nucleotide sequence ID" value="NZ_CP036524.1"/>
</dbReference>
<dbReference type="InterPro" id="IPR053136">
    <property type="entry name" value="UTP_pyrophosphatase-like"/>
</dbReference>
<dbReference type="PANTHER" id="PTHR30399">
    <property type="entry name" value="UNCHARACTERIZED PROTEIN YGJP"/>
    <property type="match status" value="1"/>
</dbReference>
<evidence type="ECO:0000313" key="3">
    <source>
        <dbReference type="Proteomes" id="UP000004893"/>
    </source>
</evidence>
<dbReference type="Gene3D" id="3.30.2010.10">
    <property type="entry name" value="Metalloproteases ('zincins'), catalytic domain"/>
    <property type="match status" value="1"/>
</dbReference>
<dbReference type="InterPro" id="IPR002725">
    <property type="entry name" value="YgjP-like_metallopeptidase"/>
</dbReference>
<name>C0C5I8_9FIRM</name>
<feature type="domain" description="YgjP-like metallopeptidase" evidence="1">
    <location>
        <begin position="87"/>
        <end position="178"/>
    </location>
</feature>
<dbReference type="PANTHER" id="PTHR30399:SF1">
    <property type="entry name" value="UTP PYROPHOSPHATASE"/>
    <property type="match status" value="1"/>
</dbReference>
<dbReference type="HOGENOM" id="CLU_065947_1_0_9"/>
<dbReference type="AlphaFoldDB" id="C0C5I8"/>
<evidence type="ECO:0000259" key="1">
    <source>
        <dbReference type="Pfam" id="PF01863"/>
    </source>
</evidence>
<reference evidence="2" key="1">
    <citation type="submission" date="2009-02" db="EMBL/GenBank/DDBJ databases">
        <authorList>
            <person name="Fulton L."/>
            <person name="Clifton S."/>
            <person name="Fulton B."/>
            <person name="Xu J."/>
            <person name="Minx P."/>
            <person name="Pepin K.H."/>
            <person name="Johnson M."/>
            <person name="Bhonagiri V."/>
            <person name="Nash W.E."/>
            <person name="Mardis E.R."/>
            <person name="Wilson R.K."/>
        </authorList>
    </citation>
    <scope>NUCLEOTIDE SEQUENCE [LARGE SCALE GENOMIC DNA]</scope>
    <source>
        <strain evidence="2">DSM 15053</strain>
    </source>
</reference>
<protein>
    <recommendedName>
        <fullName evidence="1">YgjP-like metallopeptidase domain-containing protein</fullName>
    </recommendedName>
</protein>
<accession>C0C5I8</accession>
<dbReference type="OrthoDB" id="9811177at2"/>
<dbReference type="eggNOG" id="COG1451">
    <property type="taxonomic scope" value="Bacteria"/>
</dbReference>
<gene>
    <name evidence="2" type="ORF">CLOHYLEM_07374</name>
</gene>